<evidence type="ECO:0000256" key="1">
    <source>
        <dbReference type="SAM" id="MobiDB-lite"/>
    </source>
</evidence>
<sequence>MVGAVRDLLIIFLALTSIVVWVLLGILIWQIWRLTRLVQQELKPMIADTRETIATVRGTAQFMSENVVAPVIHTSSKMAGYRRTMQVLMGTGFARNGKSSPRRDTASAFRSSKSTASSQTPPSA</sequence>
<feature type="region of interest" description="Disordered" evidence="1">
    <location>
        <begin position="92"/>
        <end position="124"/>
    </location>
</feature>
<keyword evidence="2" id="KW-0812">Transmembrane</keyword>
<proteinExistence type="predicted"/>
<organism evidence="3">
    <name type="scientific">Caldilinea aerophila</name>
    <dbReference type="NCBI Taxonomy" id="133453"/>
    <lineage>
        <taxon>Bacteria</taxon>
        <taxon>Bacillati</taxon>
        <taxon>Chloroflexota</taxon>
        <taxon>Caldilineae</taxon>
        <taxon>Caldilineales</taxon>
        <taxon>Caldilineaceae</taxon>
        <taxon>Caldilinea</taxon>
    </lineage>
</organism>
<gene>
    <name evidence="3" type="ORF">ENQ20_18310</name>
</gene>
<evidence type="ECO:0008006" key="4">
    <source>
        <dbReference type="Google" id="ProtNLM"/>
    </source>
</evidence>
<feature type="compositionally biased region" description="Low complexity" evidence="1">
    <location>
        <begin position="106"/>
        <end position="124"/>
    </location>
</feature>
<keyword evidence="2" id="KW-0472">Membrane</keyword>
<dbReference type="EMBL" id="DSMG01000191">
    <property type="protein sequence ID" value="HDX33414.1"/>
    <property type="molecule type" value="Genomic_DNA"/>
</dbReference>
<name>A0A7C1FKU5_9CHLR</name>
<protein>
    <recommendedName>
        <fullName evidence="4">DUF948 domain-containing protein</fullName>
    </recommendedName>
</protein>
<feature type="transmembrane region" description="Helical" evidence="2">
    <location>
        <begin position="7"/>
        <end position="32"/>
    </location>
</feature>
<comment type="caution">
    <text evidence="3">The sequence shown here is derived from an EMBL/GenBank/DDBJ whole genome shotgun (WGS) entry which is preliminary data.</text>
</comment>
<evidence type="ECO:0000313" key="3">
    <source>
        <dbReference type="EMBL" id="HDX33414.1"/>
    </source>
</evidence>
<reference evidence="3" key="1">
    <citation type="journal article" date="2020" name="mSystems">
        <title>Genome- and Community-Level Interaction Insights into Carbon Utilization and Element Cycling Functions of Hydrothermarchaeota in Hydrothermal Sediment.</title>
        <authorList>
            <person name="Zhou Z."/>
            <person name="Liu Y."/>
            <person name="Xu W."/>
            <person name="Pan J."/>
            <person name="Luo Z.H."/>
            <person name="Li M."/>
        </authorList>
    </citation>
    <scope>NUCLEOTIDE SEQUENCE [LARGE SCALE GENOMIC DNA]</scope>
    <source>
        <strain evidence="3">SpSt-289</strain>
    </source>
</reference>
<accession>A0A7C1FKU5</accession>
<dbReference type="AlphaFoldDB" id="A0A7C1FKU5"/>
<evidence type="ECO:0000256" key="2">
    <source>
        <dbReference type="SAM" id="Phobius"/>
    </source>
</evidence>
<keyword evidence="2" id="KW-1133">Transmembrane helix</keyword>